<dbReference type="AlphaFoldDB" id="A0AAE3DPP6"/>
<gene>
    <name evidence="1" type="ORF">LKD71_00305</name>
</gene>
<reference evidence="1 2" key="1">
    <citation type="submission" date="2021-10" db="EMBL/GenBank/DDBJ databases">
        <title>Anaerobic single-cell dispensing facilitates the cultivation of human gut bacteria.</title>
        <authorList>
            <person name="Afrizal A."/>
        </authorList>
    </citation>
    <scope>NUCLEOTIDE SEQUENCE [LARGE SCALE GENOMIC DNA]</scope>
    <source>
        <strain evidence="1 2">CLA-AA-H277</strain>
    </source>
</reference>
<dbReference type="PANTHER" id="PTHR36848:SF2">
    <property type="entry name" value="SECRETED PROTEIN"/>
    <property type="match status" value="1"/>
</dbReference>
<proteinExistence type="predicted"/>
<dbReference type="PANTHER" id="PTHR36848">
    <property type="entry name" value="DNA-BINDING PROTEIN (PUTATIVE SECRETED PROTEIN)-RELATED"/>
    <property type="match status" value="1"/>
</dbReference>
<accession>A0AAE3DPP6</accession>
<evidence type="ECO:0000313" key="2">
    <source>
        <dbReference type="Proteomes" id="UP001197875"/>
    </source>
</evidence>
<name>A0AAE3DPP6_9FIRM</name>
<organism evidence="1 2">
    <name type="scientific">Fusicatenibacter faecihominis</name>
    <dbReference type="NCBI Taxonomy" id="2881276"/>
    <lineage>
        <taxon>Bacteria</taxon>
        <taxon>Bacillati</taxon>
        <taxon>Bacillota</taxon>
        <taxon>Clostridia</taxon>
        <taxon>Lachnospirales</taxon>
        <taxon>Lachnospiraceae</taxon>
        <taxon>Fusicatenibacter</taxon>
    </lineage>
</organism>
<comment type="caution">
    <text evidence="1">The sequence shown here is derived from an EMBL/GenBank/DDBJ whole genome shotgun (WGS) entry which is preliminary data.</text>
</comment>
<keyword evidence="2" id="KW-1185">Reference proteome</keyword>
<dbReference type="CDD" id="cd03143">
    <property type="entry name" value="A4_beta-galactosidase_middle_domain"/>
    <property type="match status" value="1"/>
</dbReference>
<sequence>MNRKSWEKIFKDPGADYRSKPFWSWNGKMDEKELFRQLDILKEMGFGGAFMHSRVGLATEYLGDEWMRIVEKCLEYGKKIDFDLWIYDEDRWPSGSAGGIVTQKKENRSHRLQLHILKASEGDAFLKENQEKMIAAYQCILEGHEYRELAVYEGGEPEEGKNILAITLEESELNDNYNGATYLDTMKASAVDDYLASTHDKYHKELSKDALERVRGVFTDEPHRGAFLCDFSEGNQKSIPYTDELFSAFKERYGYDLKEHLPEIFLREQGKTFSGVTLDYLELVQDFFLKNFLKKIQDRCQEYGWLFTGHLLHEDTLSNQTCMLGSLMTGYEYMDIPGIDLLGERTSCWWIAKQLSSVAHQMNKKKMLTELFGCTGWQMKFENYKSIGDWQALMGINLFCPHLSWYTMKGENKRDYPASIFYQSAWYKQYRYMEDYFARFHVATDGTPSDCKLLVMNPIESVWARTYTGCFQWIQSNDEGISAIERQYEETFRMLMGAGIDFDYGEERILAGHGSVENGKLKVGSCTYDKVLLSGVETMKESTWKLLKEFVAQGGKLIVAGKAPEMIHAEPDARMTELMEHAEKIPFTKEAVTESCALEAPLYQLENHGQQVYIQSYRKEDMITFILLNMDRDHSANDISLTLNGEGRVEEWNARTGEIREVMVSDGKAELCLSLLPGEEKIFVLQNGENLLKQKEFSYKLSEKNVAALDRADVYLDDECVAKDGDVLKEDRLIRDRLGYPWRGGEMMQPWYIEKYYQEELKQRRNVKNVFHFVIEELPEGLELAVEAEEHTEVRLNGTLLKKEADFWIDTAFSKFLAGKSCLKEGENEITVTYSYGKDSGLEAIYLLGDFGVKLSGKGVEEKVHLISLPDKLHAGNIVPQGLPFYSGSITYELDQPVEGKVSVTLDEMTAAVCMLHGDTDEIIAFAPYEAAVTGLKSIEMVFNRRNTFGPLHVPVSYRGSYGPDTFLKTGDLWEDEVQLYSQGLPEKVTLRKID</sequence>
<dbReference type="Gene3D" id="3.40.50.880">
    <property type="match status" value="1"/>
</dbReference>
<dbReference type="InterPro" id="IPR053161">
    <property type="entry name" value="Ulvan_degrading_GH"/>
</dbReference>
<dbReference type="InterPro" id="IPR029062">
    <property type="entry name" value="Class_I_gatase-like"/>
</dbReference>
<evidence type="ECO:0000313" key="1">
    <source>
        <dbReference type="EMBL" id="MCC2188272.1"/>
    </source>
</evidence>
<evidence type="ECO:0008006" key="3">
    <source>
        <dbReference type="Google" id="ProtNLM"/>
    </source>
</evidence>
<dbReference type="EMBL" id="JAJEPR010000001">
    <property type="protein sequence ID" value="MCC2188272.1"/>
    <property type="molecule type" value="Genomic_DNA"/>
</dbReference>
<dbReference type="Proteomes" id="UP001197875">
    <property type="component" value="Unassembled WGS sequence"/>
</dbReference>
<protein>
    <recommendedName>
        <fullName evidence="3">Alpha-L-rhamnosidase</fullName>
    </recommendedName>
</protein>
<dbReference type="RefSeq" id="WP_227613911.1">
    <property type="nucleotide sequence ID" value="NZ_JAJEPR010000001.1"/>
</dbReference>